<evidence type="ECO:0000256" key="6">
    <source>
        <dbReference type="SAM" id="Phobius"/>
    </source>
</evidence>
<comment type="caution">
    <text evidence="10">The sequence shown here is derived from an EMBL/GenBank/DDBJ whole genome shotgun (WGS) entry which is preliminary data.</text>
</comment>
<reference evidence="8" key="1">
    <citation type="submission" date="2015-06" db="EMBL/GenBank/DDBJ databases">
        <authorList>
            <person name="Radhakrishnan R."/>
            <person name="Underwood A."/>
            <person name="Al-Shahib A."/>
        </authorList>
    </citation>
    <scope>NUCLEOTIDE SEQUENCE</scope>
    <source>
        <strain evidence="8">P19_London_7_VIM_2_05_10</strain>
    </source>
</reference>
<comment type="similarity">
    <text evidence="2">Belongs to the EamA transporter family.</text>
</comment>
<dbReference type="EMBL" id="NFFZ01000012">
    <property type="protein sequence ID" value="OTI58857.1"/>
    <property type="molecule type" value="Genomic_DNA"/>
</dbReference>
<accession>A0A0C7AMF2</accession>
<keyword evidence="5 6" id="KW-0472">Membrane</keyword>
<dbReference type="OMA" id="ETMQVQW"/>
<feature type="transmembrane region" description="Helical" evidence="6">
    <location>
        <begin position="96"/>
        <end position="118"/>
    </location>
</feature>
<reference evidence="12" key="4">
    <citation type="submission" date="2017-05" db="EMBL/GenBank/DDBJ databases">
        <authorList>
            <person name="Giani T."/>
            <person name="Arena F."/>
            <person name="Pollini S."/>
            <person name="Di Pilato V."/>
            <person name="D'Andrea M.M."/>
            <person name="Henrici De Angelis L."/>
            <person name="Bassetti M."/>
            <person name="Rossolini G.M."/>
        </authorList>
    </citation>
    <scope>NUCLEOTIDE SEQUENCE [LARGE SCALE GENOMIC DNA]</scope>
    <source>
        <strain evidence="12">S567_C10_BS</strain>
    </source>
</reference>
<dbReference type="PANTHER" id="PTHR32322">
    <property type="entry name" value="INNER MEMBRANE TRANSPORTER"/>
    <property type="match status" value="1"/>
</dbReference>
<dbReference type="Proteomes" id="UP000253594">
    <property type="component" value="Unassembled WGS sequence"/>
</dbReference>
<dbReference type="EMBL" id="CVVU01000022">
    <property type="protein sequence ID" value="CRO02497.1"/>
    <property type="molecule type" value="Genomic_DNA"/>
</dbReference>
<feature type="domain" description="EamA" evidence="7">
    <location>
        <begin position="13"/>
        <end position="141"/>
    </location>
</feature>
<evidence type="ECO:0000313" key="8">
    <source>
        <dbReference type="EMBL" id="CRO02497.1"/>
    </source>
</evidence>
<keyword evidence="3 6" id="KW-0812">Transmembrane</keyword>
<evidence type="ECO:0000256" key="3">
    <source>
        <dbReference type="ARBA" id="ARBA00022692"/>
    </source>
</evidence>
<proteinExistence type="inferred from homology"/>
<dbReference type="EMBL" id="QORE01000005">
    <property type="protein sequence ID" value="RCI76783.1"/>
    <property type="molecule type" value="Genomic_DNA"/>
</dbReference>
<evidence type="ECO:0000256" key="5">
    <source>
        <dbReference type="ARBA" id="ARBA00023136"/>
    </source>
</evidence>
<feature type="transmembrane region" description="Helical" evidence="6">
    <location>
        <begin position="182"/>
        <end position="202"/>
    </location>
</feature>
<dbReference type="Pfam" id="PF00892">
    <property type="entry name" value="EamA"/>
    <property type="match status" value="2"/>
</dbReference>
<dbReference type="GO" id="GO:0016020">
    <property type="term" value="C:membrane"/>
    <property type="evidence" value="ECO:0007669"/>
    <property type="project" value="UniProtKB-SubCell"/>
</dbReference>
<sequence>MRTPAWLGSGMPLLFVLLWSTGFLGAKFGLPYAEPFTFLAIRLLLAAALLAAFALLSGAPWPGSARLAGHVAVAGLLVHGLYLGGVFLAIEHGMSAGLTSLLVGLQPLATAALAGIWLGEQVSRRQWLGLALGLAGVALVVLGRIHGGADGLAWAAVLVALAAITCGTLYQKRFCGGMDLRTGGVVQYLASGALLGLAALLFESREVQWSTPFVLTLGWLVLGLSFGAVGLLYTLIRHGAASKVASLFYLVPPVTALASWLLFDERLAPAAIGGMLLVMLGVALVNWPGRRA</sequence>
<feature type="transmembrane region" description="Helical" evidence="6">
    <location>
        <begin position="214"/>
        <end position="235"/>
    </location>
</feature>
<name>A0A0C7AMF2_PSEAI</name>
<dbReference type="SUPFAM" id="SSF103481">
    <property type="entry name" value="Multidrug resistance efflux transporter EmrE"/>
    <property type="match status" value="2"/>
</dbReference>
<evidence type="ECO:0000313" key="12">
    <source>
        <dbReference type="Proteomes" id="UP000194857"/>
    </source>
</evidence>
<dbReference type="AlphaFoldDB" id="A0A0C7AMF2"/>
<evidence type="ECO:0000256" key="2">
    <source>
        <dbReference type="ARBA" id="ARBA00007362"/>
    </source>
</evidence>
<comment type="subcellular location">
    <subcellularLocation>
        <location evidence="1">Membrane</location>
        <topology evidence="1">Multi-pass membrane protein</topology>
    </subcellularLocation>
</comment>
<dbReference type="InterPro" id="IPR000620">
    <property type="entry name" value="EamA_dom"/>
</dbReference>
<evidence type="ECO:0000313" key="13">
    <source>
        <dbReference type="Proteomes" id="UP000253594"/>
    </source>
</evidence>
<evidence type="ECO:0000313" key="9">
    <source>
        <dbReference type="EMBL" id="OTI58857.1"/>
    </source>
</evidence>
<dbReference type="RefSeq" id="WP_003098734.1">
    <property type="nucleotide sequence ID" value="NZ_AP014651.1"/>
</dbReference>
<reference evidence="11" key="2">
    <citation type="submission" date="2015-06" db="EMBL/GenBank/DDBJ databases">
        <authorList>
            <person name="Radhakrishnan Rajesh"/>
            <person name="Underwood Anthony"/>
            <person name="Al-Shahib Ali"/>
        </authorList>
    </citation>
    <scope>NUCLEOTIDE SEQUENCE [LARGE SCALE GENOMIC DNA]</scope>
    <source>
        <strain evidence="11">P19_London_7_VIM_2_05_10</strain>
    </source>
</reference>
<evidence type="ECO:0000313" key="11">
    <source>
        <dbReference type="Proteomes" id="UP000045039"/>
    </source>
</evidence>
<reference evidence="9" key="3">
    <citation type="submission" date="2017-05" db="EMBL/GenBank/DDBJ databases">
        <authorList>
            <person name="Song R."/>
            <person name="Chenine A.L."/>
            <person name="Ruprecht R.M."/>
        </authorList>
    </citation>
    <scope>NUCLEOTIDE SEQUENCE [LARGE SCALE GENOMIC DNA]</scope>
    <source>
        <strain evidence="9">S567_C10_BS</strain>
    </source>
</reference>
<feature type="transmembrane region" description="Helical" evidence="6">
    <location>
        <begin position="151"/>
        <end position="170"/>
    </location>
</feature>
<feature type="transmembrane region" description="Helical" evidence="6">
    <location>
        <begin position="39"/>
        <end position="59"/>
    </location>
</feature>
<evidence type="ECO:0000256" key="1">
    <source>
        <dbReference type="ARBA" id="ARBA00004141"/>
    </source>
</evidence>
<feature type="transmembrane region" description="Helical" evidence="6">
    <location>
        <begin position="269"/>
        <end position="287"/>
    </location>
</feature>
<dbReference type="SMR" id="A0A0C7AMF2"/>
<dbReference type="Gene3D" id="1.10.3730.20">
    <property type="match status" value="1"/>
</dbReference>
<feature type="domain" description="EamA" evidence="7">
    <location>
        <begin position="155"/>
        <end position="286"/>
    </location>
</feature>
<evidence type="ECO:0000259" key="7">
    <source>
        <dbReference type="Pfam" id="PF00892"/>
    </source>
</evidence>
<reference evidence="10 13" key="5">
    <citation type="submission" date="2018-07" db="EMBL/GenBank/DDBJ databases">
        <title>Mechanisms of high-level aminoglycoside resistance among Gram-negative pathogens in Brazil.</title>
        <authorList>
            <person name="Ballaben A.S."/>
            <person name="Darini A.L.C."/>
            <person name="Doi Y."/>
        </authorList>
    </citation>
    <scope>NUCLEOTIDE SEQUENCE [LARGE SCALE GENOMIC DNA]</scope>
    <source>
        <strain evidence="10 13">B2-305</strain>
    </source>
</reference>
<feature type="transmembrane region" description="Helical" evidence="6">
    <location>
        <begin position="127"/>
        <end position="145"/>
    </location>
</feature>
<protein>
    <submittedName>
        <fullName evidence="8">Amino-acid metabolite efflux pump</fullName>
    </submittedName>
    <submittedName>
        <fullName evidence="10">DMT family transporter</fullName>
    </submittedName>
    <submittedName>
        <fullName evidence="9">EamA family transporter</fullName>
    </submittedName>
</protein>
<feature type="transmembrane region" description="Helical" evidence="6">
    <location>
        <begin position="247"/>
        <end position="263"/>
    </location>
</feature>
<dbReference type="PANTHER" id="PTHR32322:SF2">
    <property type="entry name" value="EAMA DOMAIN-CONTAINING PROTEIN"/>
    <property type="match status" value="1"/>
</dbReference>
<evidence type="ECO:0000313" key="10">
    <source>
        <dbReference type="EMBL" id="RCI76783.1"/>
    </source>
</evidence>
<dbReference type="Proteomes" id="UP000045039">
    <property type="component" value="Unassembled WGS sequence"/>
</dbReference>
<dbReference type="InterPro" id="IPR037185">
    <property type="entry name" value="EmrE-like"/>
</dbReference>
<evidence type="ECO:0000256" key="4">
    <source>
        <dbReference type="ARBA" id="ARBA00022989"/>
    </source>
</evidence>
<organism evidence="10 13">
    <name type="scientific">Pseudomonas aeruginosa</name>
    <dbReference type="NCBI Taxonomy" id="287"/>
    <lineage>
        <taxon>Bacteria</taxon>
        <taxon>Pseudomonadati</taxon>
        <taxon>Pseudomonadota</taxon>
        <taxon>Gammaproteobacteria</taxon>
        <taxon>Pseudomonadales</taxon>
        <taxon>Pseudomonadaceae</taxon>
        <taxon>Pseudomonas</taxon>
    </lineage>
</organism>
<dbReference type="Proteomes" id="UP000194857">
    <property type="component" value="Unassembled WGS sequence"/>
</dbReference>
<keyword evidence="4 6" id="KW-1133">Transmembrane helix</keyword>
<gene>
    <name evidence="8" type="primary">eamA_2</name>
    <name evidence="9" type="ORF">CAZ10_21855</name>
    <name evidence="10" type="ORF">DT376_00610</name>
    <name evidence="8" type="ORF">PAERUG_P19_London_7_VIM_2_05_10_00585</name>
</gene>
<dbReference type="InterPro" id="IPR050638">
    <property type="entry name" value="AA-Vitamin_Transporters"/>
</dbReference>
<feature type="transmembrane region" description="Helical" evidence="6">
    <location>
        <begin position="71"/>
        <end position="90"/>
    </location>
</feature>